<name>A0ABX1RLW3_9PSEU</name>
<evidence type="ECO:0000259" key="6">
    <source>
        <dbReference type="PROSITE" id="PS51296"/>
    </source>
</evidence>
<keyword evidence="4" id="KW-0408">Iron</keyword>
<dbReference type="Gene3D" id="2.102.10.10">
    <property type="entry name" value="Rieske [2Fe-2S] iron-sulphur domain"/>
    <property type="match status" value="1"/>
</dbReference>
<sequence>MRPFDQIERLERAEVLDGPAAAIRTRVQRLLSDRRVKDALHGVWLGHPLHSALVHVTLGSFVSASLIDLVGGQRRYSTGLIATGLLLTPPTVAAGWADWSSAHPDQQRVGLVHAATNAVAITCYAGALRRRVRGRSGRLLSLAGAAVSSVGATLGGHLSYHLSLGANHSDRVRDLAPKGWQPLGLLADLPDGQPVRRTTGEVPVFVLRRGQQVVVLADQCPHLAGPLSGGEVVGTGGDARVVCPWHGSEFRLDDGCVVHGPATAAVPRFEARVVDGALEARIVASAGAPTA</sequence>
<dbReference type="EMBL" id="JAAXKY010000109">
    <property type="protein sequence ID" value="NMH80639.1"/>
    <property type="molecule type" value="Genomic_DNA"/>
</dbReference>
<evidence type="ECO:0000256" key="2">
    <source>
        <dbReference type="ARBA" id="ARBA00022723"/>
    </source>
</evidence>
<protein>
    <submittedName>
        <fullName evidence="7">Rieske 2Fe-2S domain-containing protein</fullName>
    </submittedName>
</protein>
<feature type="domain" description="Rieske" evidence="6">
    <location>
        <begin position="181"/>
        <end position="280"/>
    </location>
</feature>
<organism evidence="7 8">
    <name type="scientific">Pseudonocardia xinjiangensis</name>
    <dbReference type="NCBI Taxonomy" id="75289"/>
    <lineage>
        <taxon>Bacteria</taxon>
        <taxon>Bacillati</taxon>
        <taxon>Actinomycetota</taxon>
        <taxon>Actinomycetes</taxon>
        <taxon>Pseudonocardiales</taxon>
        <taxon>Pseudonocardiaceae</taxon>
        <taxon>Pseudonocardia</taxon>
    </lineage>
</organism>
<keyword evidence="3" id="KW-0560">Oxidoreductase</keyword>
<dbReference type="PROSITE" id="PS51296">
    <property type="entry name" value="RIESKE"/>
    <property type="match status" value="1"/>
</dbReference>
<keyword evidence="8" id="KW-1185">Reference proteome</keyword>
<dbReference type="RefSeq" id="WP_169398690.1">
    <property type="nucleotide sequence ID" value="NZ_BAAAJH010000002.1"/>
</dbReference>
<keyword evidence="2" id="KW-0479">Metal-binding</keyword>
<comment type="caution">
    <text evidence="7">The sequence shown here is derived from an EMBL/GenBank/DDBJ whole genome shotgun (WGS) entry which is preliminary data.</text>
</comment>
<dbReference type="InterPro" id="IPR017941">
    <property type="entry name" value="Rieske_2Fe-2S"/>
</dbReference>
<dbReference type="InterPro" id="IPR019251">
    <property type="entry name" value="DUF2231_TM"/>
</dbReference>
<gene>
    <name evidence="7" type="ORF">HF577_26565</name>
</gene>
<evidence type="ECO:0000256" key="4">
    <source>
        <dbReference type="ARBA" id="ARBA00023004"/>
    </source>
</evidence>
<dbReference type="PANTHER" id="PTHR21266">
    <property type="entry name" value="IRON-SULFUR DOMAIN CONTAINING PROTEIN"/>
    <property type="match status" value="1"/>
</dbReference>
<evidence type="ECO:0000256" key="3">
    <source>
        <dbReference type="ARBA" id="ARBA00023002"/>
    </source>
</evidence>
<dbReference type="Pfam" id="PF00355">
    <property type="entry name" value="Rieske"/>
    <property type="match status" value="1"/>
</dbReference>
<keyword evidence="1" id="KW-0001">2Fe-2S</keyword>
<dbReference type="CDD" id="cd03467">
    <property type="entry name" value="Rieske"/>
    <property type="match status" value="1"/>
</dbReference>
<reference evidence="7 8" key="1">
    <citation type="submission" date="2020-04" db="EMBL/GenBank/DDBJ databases">
        <authorList>
            <person name="Klaysubun C."/>
            <person name="Duangmal K."/>
            <person name="Lipun K."/>
        </authorList>
    </citation>
    <scope>NUCLEOTIDE SEQUENCE [LARGE SCALE GENOMIC DNA]</scope>
    <source>
        <strain evidence="7 8">JCM 11839</strain>
    </source>
</reference>
<evidence type="ECO:0000256" key="1">
    <source>
        <dbReference type="ARBA" id="ARBA00022714"/>
    </source>
</evidence>
<evidence type="ECO:0000256" key="5">
    <source>
        <dbReference type="ARBA" id="ARBA00023014"/>
    </source>
</evidence>
<dbReference type="SUPFAM" id="SSF50022">
    <property type="entry name" value="ISP domain"/>
    <property type="match status" value="1"/>
</dbReference>
<accession>A0ABX1RLW3</accession>
<dbReference type="Proteomes" id="UP001296706">
    <property type="component" value="Unassembled WGS sequence"/>
</dbReference>
<dbReference type="InterPro" id="IPR036922">
    <property type="entry name" value="Rieske_2Fe-2S_sf"/>
</dbReference>
<proteinExistence type="predicted"/>
<evidence type="ECO:0000313" key="8">
    <source>
        <dbReference type="Proteomes" id="UP001296706"/>
    </source>
</evidence>
<keyword evidence="5" id="KW-0411">Iron-sulfur</keyword>
<evidence type="ECO:0000313" key="7">
    <source>
        <dbReference type="EMBL" id="NMH80639.1"/>
    </source>
</evidence>
<dbReference type="PANTHER" id="PTHR21266:SF60">
    <property type="entry name" value="3-KETOSTEROID-9-ALPHA-MONOOXYGENASE, OXYGENASE COMPONENT"/>
    <property type="match status" value="1"/>
</dbReference>
<dbReference type="InterPro" id="IPR050584">
    <property type="entry name" value="Cholesterol_7-desaturase"/>
</dbReference>
<dbReference type="Pfam" id="PF09990">
    <property type="entry name" value="DUF2231"/>
    <property type="match status" value="1"/>
</dbReference>